<accession>A0A250X2V0</accession>
<evidence type="ECO:0000313" key="3">
    <source>
        <dbReference type="EMBL" id="GAX77397.1"/>
    </source>
</evidence>
<dbReference type="EMBL" id="BEGY01000024">
    <property type="protein sequence ID" value="GAX77397.1"/>
    <property type="molecule type" value="Genomic_DNA"/>
</dbReference>
<keyword evidence="2" id="KW-1133">Transmembrane helix</keyword>
<keyword evidence="4" id="KW-1185">Reference proteome</keyword>
<protein>
    <submittedName>
        <fullName evidence="3">Uncharacterized protein</fullName>
    </submittedName>
</protein>
<feature type="non-terminal residue" evidence="3">
    <location>
        <position position="1327"/>
    </location>
</feature>
<dbReference type="SUPFAM" id="SSF55073">
    <property type="entry name" value="Nucleotide cyclase"/>
    <property type="match status" value="2"/>
</dbReference>
<feature type="compositionally biased region" description="Polar residues" evidence="1">
    <location>
        <begin position="628"/>
        <end position="646"/>
    </location>
</feature>
<gene>
    <name evidence="3" type="ORF">CEUSTIGMA_g4843.t1</name>
</gene>
<reference evidence="3 4" key="1">
    <citation type="submission" date="2017-08" db="EMBL/GenBank/DDBJ databases">
        <title>Acidophilic green algal genome provides insights into adaptation to an acidic environment.</title>
        <authorList>
            <person name="Hirooka S."/>
            <person name="Hirose Y."/>
            <person name="Kanesaki Y."/>
            <person name="Higuchi S."/>
            <person name="Fujiwara T."/>
            <person name="Onuma R."/>
            <person name="Era A."/>
            <person name="Ohbayashi R."/>
            <person name="Uzuka A."/>
            <person name="Nozaki H."/>
            <person name="Yoshikawa H."/>
            <person name="Miyagishima S.Y."/>
        </authorList>
    </citation>
    <scope>NUCLEOTIDE SEQUENCE [LARGE SCALE GENOMIC DNA]</scope>
    <source>
        <strain evidence="3 4">NIES-2499</strain>
    </source>
</reference>
<feature type="transmembrane region" description="Helical" evidence="2">
    <location>
        <begin position="69"/>
        <end position="88"/>
    </location>
</feature>
<keyword evidence="2" id="KW-0812">Transmembrane</keyword>
<sequence>MPEVLSPFQARGSIGLASAMSYRSALSETSTTSYSSKKPFMLINCFALLLVHVCILFQALHLLASTPSLHSFTLTAVEVAILSALMYVGACNLSPKMMLDELALADRNLLLMALVSPVANLSFFILLPTFDVALRHWPAYHAFLIILGVAAADFPMSHVVLQWIISTPILMFLDFQNYCANLCGSHGRRSSSASGTGILQHMAPALLPCVAGQACADLSSDSIHTAAGSLTLSQQPQQSYAFAWLISLWWDQSSSRNASHSFMTSQAPAGCSWAEAAGYLLLRGPLFLATGLITVAAASILSGKYAAPPPSSEEGLCVDGGVDGMPKRKPEVLLAPTDDDYDAVSEGMPYPLKSFGLDFFDDADFQWLVRQCESLVRSLSIVMGAEMVVRLVCLPVAGFYMLRALLARVDHARFQLGAIQPEEWMIAMVSYFMLGKECTSLDWSTLGQSVGERLQAPQKSLMDALYALRKQSPQLLREVLDVRKRLRGAPQSGLVSIVVTDIEGYSDLMKAHPDLMMSALLTHNKIIEKTKYQHFGYVIEQEGDSFSLIFEDAADAVKFCTEVQQLLQSQAWPSGLFDEIPSPLESQVTPSVSFLSVLKGSMSSLGMHMVGRKLSVTASEHTDAPNAEGSSQEVSKDNTQQPQETASACIQETLSSLLMKERLSNQLSFQSFATSPPSKSSLVQSGHQMLFTRPDRQRQEAFQTISNTMGGVDCQPRANSLEGLRSPFEKHDSGNIHTNHIPSDPASAVDTAAGAGGVLPSSPRPSVIMRALFRNRSTAPPDAASPPFLSGLRVRMGIATGHLGGRTNVGCSAVMEFAKRFSNAARGGQTLMCEATFKMVKDMGKELAKVDPCNQRLSARLMMGFRSYLHNLLRTFWPELVLGSAAHQGEGEAHLLHMGQYFQDQRGNNWDEAFTTTMLQVWELFPVEQQDAGRATAVNRIPGGSRKAPSRRRSSVAWLSTLISGPRSSSMHMMTNGSISASDVAGAHSLQAADSARGRLKSADLNAALNRADSYYTGSFAMEPDMSYTEIPPGSPSVYSQRNKDRGAGPFHVYQVLPTRLQARGAYFGSKITLPDEFKMVLKPYYDAPGARQTAPSSYHRLSTMAPTPTLPTVTIVFVMVESCDGLTKTIASDIHKELLTLICSILRQIPGSYLVLEQEGDLKYMSAFDSAEAACSFCLAVQECSMYVLWSKTVLSLWPEQWDKINPGNHQLLFRGPRLKMGVCEGVPGSIMPNHLGRADYHGACVNQAARFMDAAAHGGQIACEENTATRVMDAWAAQARAMEQREREEEEELFFDPAPDEFHSCSHNAVFGSPDSTAPEDGPLI</sequence>
<evidence type="ECO:0000256" key="2">
    <source>
        <dbReference type="SAM" id="Phobius"/>
    </source>
</evidence>
<dbReference type="PANTHER" id="PTHR43081:SF1">
    <property type="entry name" value="ADENYLATE CYCLASE, TERMINAL-DIFFERENTIATION SPECIFIC"/>
    <property type="match status" value="1"/>
</dbReference>
<feature type="transmembrane region" description="Helical" evidence="2">
    <location>
        <begin position="40"/>
        <end position="63"/>
    </location>
</feature>
<feature type="transmembrane region" description="Helical" evidence="2">
    <location>
        <begin position="139"/>
        <end position="161"/>
    </location>
</feature>
<organism evidence="3 4">
    <name type="scientific">Chlamydomonas eustigma</name>
    <dbReference type="NCBI Taxonomy" id="1157962"/>
    <lineage>
        <taxon>Eukaryota</taxon>
        <taxon>Viridiplantae</taxon>
        <taxon>Chlorophyta</taxon>
        <taxon>core chlorophytes</taxon>
        <taxon>Chlorophyceae</taxon>
        <taxon>CS clade</taxon>
        <taxon>Chlamydomonadales</taxon>
        <taxon>Chlamydomonadaceae</taxon>
        <taxon>Chlamydomonas</taxon>
    </lineage>
</organism>
<dbReference type="Proteomes" id="UP000232323">
    <property type="component" value="Unassembled WGS sequence"/>
</dbReference>
<dbReference type="OrthoDB" id="551471at2759"/>
<proteinExistence type="predicted"/>
<name>A0A250X2V0_9CHLO</name>
<feature type="transmembrane region" description="Helical" evidence="2">
    <location>
        <begin position="109"/>
        <end position="127"/>
    </location>
</feature>
<comment type="caution">
    <text evidence="3">The sequence shown here is derived from an EMBL/GenBank/DDBJ whole genome shotgun (WGS) entry which is preliminary data.</text>
</comment>
<evidence type="ECO:0000313" key="4">
    <source>
        <dbReference type="Proteomes" id="UP000232323"/>
    </source>
</evidence>
<dbReference type="InterPro" id="IPR029787">
    <property type="entry name" value="Nucleotide_cyclase"/>
</dbReference>
<keyword evidence="2" id="KW-0472">Membrane</keyword>
<dbReference type="InterPro" id="IPR050697">
    <property type="entry name" value="Adenylyl/Guanylyl_Cyclase_3/4"/>
</dbReference>
<evidence type="ECO:0000256" key="1">
    <source>
        <dbReference type="SAM" id="MobiDB-lite"/>
    </source>
</evidence>
<feature type="region of interest" description="Disordered" evidence="1">
    <location>
        <begin position="619"/>
        <end position="646"/>
    </location>
</feature>
<dbReference type="Gene3D" id="3.30.70.1230">
    <property type="entry name" value="Nucleotide cyclase"/>
    <property type="match status" value="3"/>
</dbReference>
<dbReference type="PANTHER" id="PTHR43081">
    <property type="entry name" value="ADENYLATE CYCLASE, TERMINAL-DIFFERENTIATION SPECIFIC-RELATED"/>
    <property type="match status" value="1"/>
</dbReference>
<feature type="region of interest" description="Disordered" evidence="1">
    <location>
        <begin position="1307"/>
        <end position="1327"/>
    </location>
</feature>